<proteinExistence type="inferred from homology"/>
<evidence type="ECO:0000313" key="4">
    <source>
        <dbReference type="EMBL" id="PIM51981.1"/>
    </source>
</evidence>
<dbReference type="PANTHER" id="PTHR10655:SF17">
    <property type="entry name" value="LYSOPHOSPHOLIPASE-LIKE PROTEIN 1"/>
    <property type="match status" value="1"/>
</dbReference>
<protein>
    <submittedName>
        <fullName evidence="4">Carboxylesterase</fullName>
    </submittedName>
</protein>
<dbReference type="InterPro" id="IPR029058">
    <property type="entry name" value="AB_hydrolase_fold"/>
</dbReference>
<evidence type="ECO:0000259" key="3">
    <source>
        <dbReference type="Pfam" id="PF02230"/>
    </source>
</evidence>
<comment type="caution">
    <text evidence="4">The sequence shown here is derived from an EMBL/GenBank/DDBJ whole genome shotgun (WGS) entry which is preliminary data.</text>
</comment>
<dbReference type="EMBL" id="PEOG01000048">
    <property type="protein sequence ID" value="PIM51981.1"/>
    <property type="molecule type" value="Genomic_DNA"/>
</dbReference>
<keyword evidence="5" id="KW-1185">Reference proteome</keyword>
<feature type="domain" description="Phospholipase/carboxylesterase/thioesterase" evidence="3">
    <location>
        <begin position="14"/>
        <end position="220"/>
    </location>
</feature>
<organism evidence="4 5">
    <name type="scientific">Roseateles chitinivorans</name>
    <dbReference type="NCBI Taxonomy" id="2917965"/>
    <lineage>
        <taxon>Bacteria</taxon>
        <taxon>Pseudomonadati</taxon>
        <taxon>Pseudomonadota</taxon>
        <taxon>Betaproteobacteria</taxon>
        <taxon>Burkholderiales</taxon>
        <taxon>Sphaerotilaceae</taxon>
        <taxon>Roseateles</taxon>
    </lineage>
</organism>
<dbReference type="GO" id="GO:0016787">
    <property type="term" value="F:hydrolase activity"/>
    <property type="evidence" value="ECO:0007669"/>
    <property type="project" value="UniProtKB-KW"/>
</dbReference>
<dbReference type="AlphaFoldDB" id="A0A2G9C6A9"/>
<dbReference type="Proteomes" id="UP000231501">
    <property type="component" value="Unassembled WGS sequence"/>
</dbReference>
<dbReference type="PANTHER" id="PTHR10655">
    <property type="entry name" value="LYSOPHOSPHOLIPASE-RELATED"/>
    <property type="match status" value="1"/>
</dbReference>
<dbReference type="InterPro" id="IPR050565">
    <property type="entry name" value="LYPA1-2/EST-like"/>
</dbReference>
<name>A0A2G9C6A9_9BURK</name>
<keyword evidence="2" id="KW-0378">Hydrolase</keyword>
<evidence type="ECO:0000313" key="5">
    <source>
        <dbReference type="Proteomes" id="UP000231501"/>
    </source>
</evidence>
<dbReference type="RefSeq" id="WP_099862775.1">
    <property type="nucleotide sequence ID" value="NZ_PEOG01000048.1"/>
</dbReference>
<gene>
    <name evidence="4" type="ORF">CS062_16895</name>
</gene>
<comment type="similarity">
    <text evidence="1">Belongs to the AB hydrolase superfamily. AB hydrolase 2 family.</text>
</comment>
<dbReference type="SUPFAM" id="SSF53474">
    <property type="entry name" value="alpha/beta-Hydrolases"/>
    <property type="match status" value="1"/>
</dbReference>
<evidence type="ECO:0000256" key="2">
    <source>
        <dbReference type="ARBA" id="ARBA00022801"/>
    </source>
</evidence>
<accession>A0A2G9C6A9</accession>
<dbReference type="Pfam" id="PF02230">
    <property type="entry name" value="Abhydrolase_2"/>
    <property type="match status" value="1"/>
</dbReference>
<dbReference type="OrthoDB" id="9801763at2"/>
<sequence>MNLETIELQTREAPRFSLLVLHGLGADGNDFVPVVQALDLTPVLTQGGLRVVLPSAPEIPVTINGGMRMRAWYDIRHGDLSQREDADGLRASQALVEELIDREEREFGIPPERVVLMGFSQGCAMTLMTGLRYPKRLAGLVGLSGYLPLLDTTEAQRSPANATTPIFLAHGTGDGVVLPARAKASLAELRRLGYAVDWHEYPMAHEVNMDEIQALQHWLVQTLTAAA</sequence>
<dbReference type="Gene3D" id="3.40.50.1820">
    <property type="entry name" value="alpha/beta hydrolase"/>
    <property type="match status" value="1"/>
</dbReference>
<dbReference type="InterPro" id="IPR003140">
    <property type="entry name" value="PLipase/COase/thioEstase"/>
</dbReference>
<evidence type="ECO:0000256" key="1">
    <source>
        <dbReference type="ARBA" id="ARBA00006499"/>
    </source>
</evidence>
<reference evidence="4 5" key="1">
    <citation type="submission" date="2017-11" db="EMBL/GenBank/DDBJ databases">
        <title>Draft genome sequence of Mitsuaria sp. HWN-4.</title>
        <authorList>
            <person name="Gundlapally S.R."/>
        </authorList>
    </citation>
    <scope>NUCLEOTIDE SEQUENCE [LARGE SCALE GENOMIC DNA]</scope>
    <source>
        <strain evidence="4 5">HWN-4</strain>
    </source>
</reference>